<reference evidence="3 4" key="1">
    <citation type="journal article" date="2024" name="BMC Genomics">
        <title>De novo assembly and annotation of Popillia japonica's genome with initial clues to its potential as an invasive pest.</title>
        <authorList>
            <person name="Cucini C."/>
            <person name="Boschi S."/>
            <person name="Funari R."/>
            <person name="Cardaioli E."/>
            <person name="Iannotti N."/>
            <person name="Marturano G."/>
            <person name="Paoli F."/>
            <person name="Bruttini M."/>
            <person name="Carapelli A."/>
            <person name="Frati F."/>
            <person name="Nardi F."/>
        </authorList>
    </citation>
    <scope>NUCLEOTIDE SEQUENCE [LARGE SCALE GENOMIC DNA]</scope>
    <source>
        <strain evidence="3">DMR45628</strain>
    </source>
</reference>
<organism evidence="3 4">
    <name type="scientific">Popillia japonica</name>
    <name type="common">Japanese beetle</name>
    <dbReference type="NCBI Taxonomy" id="7064"/>
    <lineage>
        <taxon>Eukaryota</taxon>
        <taxon>Metazoa</taxon>
        <taxon>Ecdysozoa</taxon>
        <taxon>Arthropoda</taxon>
        <taxon>Hexapoda</taxon>
        <taxon>Insecta</taxon>
        <taxon>Pterygota</taxon>
        <taxon>Neoptera</taxon>
        <taxon>Endopterygota</taxon>
        <taxon>Coleoptera</taxon>
        <taxon>Polyphaga</taxon>
        <taxon>Scarabaeiformia</taxon>
        <taxon>Scarabaeidae</taxon>
        <taxon>Rutelinae</taxon>
        <taxon>Popillia</taxon>
    </lineage>
</organism>
<sequence>MQSEDEDVIGSDGESDKDHISVNSDNSDAEQEAREFEDGQDNPVEEIGAVADIDNNDVIENERNDYHLSTNGTQWRKHCYNNSVRIRAENIISQLPGVKRSARDKKSPLECFLIFIDEQMLDGMVKWTNQQIEEKTHEWDMSPYYQPTNSVELKAVLGLLYLVRVFRNKHRLLKDFWKTDGAGLKIFRVTMAPRRFEFLLTCLRFANKENRTQRREMDKWATIRSIVEKFTDNSSDNRILSDESSRANNTRGLYQNRTDLFLVQLESRIKGSRKRVFISSS</sequence>
<dbReference type="Pfam" id="PF13843">
    <property type="entry name" value="DDE_Tnp_1_7"/>
    <property type="match status" value="1"/>
</dbReference>
<protein>
    <submittedName>
        <fullName evidence="3">Transposase IS4</fullName>
    </submittedName>
</protein>
<keyword evidence="4" id="KW-1185">Reference proteome</keyword>
<dbReference type="InterPro" id="IPR029526">
    <property type="entry name" value="PGBD"/>
</dbReference>
<feature type="domain" description="PiggyBac transposable element-derived protein" evidence="2">
    <location>
        <begin position="107"/>
        <end position="236"/>
    </location>
</feature>
<name>A0AAW1L3F1_POPJA</name>
<dbReference type="AlphaFoldDB" id="A0AAW1L3F1"/>
<dbReference type="PANTHER" id="PTHR46599:SF3">
    <property type="entry name" value="PIGGYBAC TRANSPOSABLE ELEMENT-DERIVED PROTEIN 4"/>
    <property type="match status" value="1"/>
</dbReference>
<gene>
    <name evidence="3" type="ORF">QE152_g19077</name>
</gene>
<evidence type="ECO:0000259" key="2">
    <source>
        <dbReference type="Pfam" id="PF13843"/>
    </source>
</evidence>
<comment type="caution">
    <text evidence="3">The sequence shown here is derived from an EMBL/GenBank/DDBJ whole genome shotgun (WGS) entry which is preliminary data.</text>
</comment>
<dbReference type="EMBL" id="JASPKY010000177">
    <property type="protein sequence ID" value="KAK9727597.1"/>
    <property type="molecule type" value="Genomic_DNA"/>
</dbReference>
<feature type="region of interest" description="Disordered" evidence="1">
    <location>
        <begin position="1"/>
        <end position="44"/>
    </location>
</feature>
<dbReference type="PANTHER" id="PTHR46599">
    <property type="entry name" value="PIGGYBAC TRANSPOSABLE ELEMENT-DERIVED PROTEIN 4"/>
    <property type="match status" value="1"/>
</dbReference>
<proteinExistence type="predicted"/>
<evidence type="ECO:0000256" key="1">
    <source>
        <dbReference type="SAM" id="MobiDB-lite"/>
    </source>
</evidence>
<accession>A0AAW1L3F1</accession>
<dbReference type="Proteomes" id="UP001458880">
    <property type="component" value="Unassembled WGS sequence"/>
</dbReference>
<evidence type="ECO:0000313" key="4">
    <source>
        <dbReference type="Proteomes" id="UP001458880"/>
    </source>
</evidence>
<feature type="compositionally biased region" description="Acidic residues" evidence="1">
    <location>
        <begin position="1"/>
        <end position="13"/>
    </location>
</feature>
<evidence type="ECO:0000313" key="3">
    <source>
        <dbReference type="EMBL" id="KAK9727597.1"/>
    </source>
</evidence>